<dbReference type="Proteomes" id="UP001298681">
    <property type="component" value="Unassembled WGS sequence"/>
</dbReference>
<dbReference type="SUPFAM" id="SSF47413">
    <property type="entry name" value="lambda repressor-like DNA-binding domains"/>
    <property type="match status" value="1"/>
</dbReference>
<evidence type="ECO:0000313" key="1">
    <source>
        <dbReference type="EMBL" id="MCG4611947.1"/>
    </source>
</evidence>
<dbReference type="Gene3D" id="1.10.260.40">
    <property type="entry name" value="lambda repressor-like DNA-binding domains"/>
    <property type="match status" value="1"/>
</dbReference>
<dbReference type="RefSeq" id="WP_237967207.1">
    <property type="nucleotide sequence ID" value="NZ_JAKNHQ010000031.1"/>
</dbReference>
<sequence>MKDKVTRDLLRMCQNFRRLRQERGISLEELSKNTLVEECLLQCLEADDVPDAFDVEQFCRMCEYFQIRPSEAFQEPKEANSDRNG</sequence>
<dbReference type="EMBL" id="JAKNHQ010000031">
    <property type="protein sequence ID" value="MCG4611947.1"/>
    <property type="molecule type" value="Genomic_DNA"/>
</dbReference>
<reference evidence="1 2" key="1">
    <citation type="submission" date="2022-01" db="EMBL/GenBank/DDBJ databases">
        <title>Collection of gut derived symbiotic bacterial strains cultured from healthy donors.</title>
        <authorList>
            <person name="Lin H."/>
            <person name="Kohout C."/>
            <person name="Waligurski E."/>
            <person name="Pamer E.G."/>
        </authorList>
    </citation>
    <scope>NUCLEOTIDE SEQUENCE [LARGE SCALE GENOMIC DNA]</scope>
    <source>
        <strain evidence="1 2">DFI.7.58</strain>
    </source>
</reference>
<keyword evidence="2" id="KW-1185">Reference proteome</keyword>
<proteinExistence type="predicted"/>
<comment type="caution">
    <text evidence="1">The sequence shown here is derived from an EMBL/GenBank/DDBJ whole genome shotgun (WGS) entry which is preliminary data.</text>
</comment>
<gene>
    <name evidence="1" type="ORF">L0P57_13550</name>
</gene>
<name>A0ABS9MP09_9FIRM</name>
<accession>A0ABS9MP09</accession>
<organism evidence="1 2">
    <name type="scientific">Anaeromassilibacillus senegalensis</name>
    <dbReference type="NCBI Taxonomy" id="1673717"/>
    <lineage>
        <taxon>Bacteria</taxon>
        <taxon>Bacillati</taxon>
        <taxon>Bacillota</taxon>
        <taxon>Clostridia</taxon>
        <taxon>Eubacteriales</taxon>
        <taxon>Acutalibacteraceae</taxon>
        <taxon>Anaeromassilibacillus</taxon>
    </lineage>
</organism>
<protein>
    <submittedName>
        <fullName evidence="1">Helix-turn-helix domain-containing protein</fullName>
    </submittedName>
</protein>
<evidence type="ECO:0000313" key="2">
    <source>
        <dbReference type="Proteomes" id="UP001298681"/>
    </source>
</evidence>
<dbReference type="Pfam" id="PF13413">
    <property type="entry name" value="HTH_25"/>
    <property type="match status" value="1"/>
</dbReference>
<dbReference type="InterPro" id="IPR010982">
    <property type="entry name" value="Lambda_DNA-bd_dom_sf"/>
</dbReference>